<dbReference type="Proteomes" id="UP000188836">
    <property type="component" value="Unassembled WGS sequence"/>
</dbReference>
<protein>
    <submittedName>
        <fullName evidence="6">TetR family transcriptional regulator</fullName>
    </submittedName>
</protein>
<dbReference type="EMBL" id="MUMY01000011">
    <property type="protein sequence ID" value="ONM48206.1"/>
    <property type="molecule type" value="Genomic_DNA"/>
</dbReference>
<evidence type="ECO:0000256" key="2">
    <source>
        <dbReference type="ARBA" id="ARBA00023125"/>
    </source>
</evidence>
<dbReference type="InterPro" id="IPR050109">
    <property type="entry name" value="HTH-type_TetR-like_transc_reg"/>
</dbReference>
<gene>
    <name evidence="6" type="ORF">B0T46_13655</name>
</gene>
<evidence type="ECO:0000313" key="6">
    <source>
        <dbReference type="EMBL" id="ONM48206.1"/>
    </source>
</evidence>
<dbReference type="PANTHER" id="PTHR30055">
    <property type="entry name" value="HTH-TYPE TRANSCRIPTIONAL REGULATOR RUTR"/>
    <property type="match status" value="1"/>
</dbReference>
<dbReference type="PANTHER" id="PTHR30055:SF234">
    <property type="entry name" value="HTH-TYPE TRANSCRIPTIONAL REGULATOR BETI"/>
    <property type="match status" value="1"/>
</dbReference>
<keyword evidence="1" id="KW-0805">Transcription regulation</keyword>
<proteinExistence type="predicted"/>
<dbReference type="Pfam" id="PF00440">
    <property type="entry name" value="TetR_N"/>
    <property type="match status" value="1"/>
</dbReference>
<comment type="caution">
    <text evidence="6">The sequence shown here is derived from an EMBL/GenBank/DDBJ whole genome shotgun (WGS) entry which is preliminary data.</text>
</comment>
<evidence type="ECO:0000313" key="7">
    <source>
        <dbReference type="Proteomes" id="UP000188836"/>
    </source>
</evidence>
<accession>A0A1V2TFC3</accession>
<evidence type="ECO:0000259" key="5">
    <source>
        <dbReference type="PROSITE" id="PS50977"/>
    </source>
</evidence>
<feature type="domain" description="HTH tetR-type" evidence="5">
    <location>
        <begin position="11"/>
        <end position="71"/>
    </location>
</feature>
<sequence>MTASRQNRQGDATRTRLVKTAERLFAAKGLDAVSLRSVNAAAGLGPSSVHYHFGTKNELLAAVLLDMGTAVRDQISANVDALAADEQPPTVDALIRAVTEPYKVLLLRHRTRGMRWIKIVTHISQQGHPALEATELRLRDRLLEQVRRTFPTTDPDRLETRWAIALMGFLQALSRADDWSDDRKPLTSEQLIDFYEDQVTFLIGGSRQLLG</sequence>
<dbReference type="GO" id="GO:0003700">
    <property type="term" value="F:DNA-binding transcription factor activity"/>
    <property type="evidence" value="ECO:0007669"/>
    <property type="project" value="TreeGrafter"/>
</dbReference>
<evidence type="ECO:0000256" key="4">
    <source>
        <dbReference type="PROSITE-ProRule" id="PRU00335"/>
    </source>
</evidence>
<dbReference type="STRING" id="1538463.B0T36_17730"/>
<feature type="DNA-binding region" description="H-T-H motif" evidence="4">
    <location>
        <begin position="34"/>
        <end position="53"/>
    </location>
</feature>
<dbReference type="PRINTS" id="PR00455">
    <property type="entry name" value="HTHTETR"/>
</dbReference>
<organism evidence="6 7">
    <name type="scientific">Nocardia donostiensis</name>
    <dbReference type="NCBI Taxonomy" id="1538463"/>
    <lineage>
        <taxon>Bacteria</taxon>
        <taxon>Bacillati</taxon>
        <taxon>Actinomycetota</taxon>
        <taxon>Actinomycetes</taxon>
        <taxon>Mycobacteriales</taxon>
        <taxon>Nocardiaceae</taxon>
        <taxon>Nocardia</taxon>
    </lineage>
</organism>
<dbReference type="InterPro" id="IPR001647">
    <property type="entry name" value="HTH_TetR"/>
</dbReference>
<reference evidence="6 7" key="1">
    <citation type="journal article" date="2016" name="Antonie Van Leeuwenhoek">
        <title>Nocardia donostiensis sp. nov., isolated from human respiratory specimens.</title>
        <authorList>
            <person name="Ercibengoa M."/>
            <person name="Bell M."/>
            <person name="Marimon J.M."/>
            <person name="Humrighouse B."/>
            <person name="Klenk H.P."/>
            <person name="Potter G."/>
            <person name="Perez-Trallero E."/>
        </authorList>
    </citation>
    <scope>NUCLEOTIDE SEQUENCE [LARGE SCALE GENOMIC DNA]</scope>
    <source>
        <strain evidence="6 7">X1655</strain>
    </source>
</reference>
<dbReference type="Gene3D" id="1.10.357.10">
    <property type="entry name" value="Tetracycline Repressor, domain 2"/>
    <property type="match status" value="1"/>
</dbReference>
<dbReference type="InterPro" id="IPR009057">
    <property type="entry name" value="Homeodomain-like_sf"/>
</dbReference>
<name>A0A1V2TFC3_9NOCA</name>
<dbReference type="GO" id="GO:0000976">
    <property type="term" value="F:transcription cis-regulatory region binding"/>
    <property type="evidence" value="ECO:0007669"/>
    <property type="project" value="TreeGrafter"/>
</dbReference>
<keyword evidence="7" id="KW-1185">Reference proteome</keyword>
<dbReference type="AlphaFoldDB" id="A0A1V2TFC3"/>
<dbReference type="RefSeq" id="WP_077117371.1">
    <property type="nucleotide sequence ID" value="NZ_LOKT01000011.1"/>
</dbReference>
<evidence type="ECO:0000256" key="3">
    <source>
        <dbReference type="ARBA" id="ARBA00023163"/>
    </source>
</evidence>
<dbReference type="PROSITE" id="PS50977">
    <property type="entry name" value="HTH_TETR_2"/>
    <property type="match status" value="1"/>
</dbReference>
<evidence type="ECO:0000256" key="1">
    <source>
        <dbReference type="ARBA" id="ARBA00023015"/>
    </source>
</evidence>
<dbReference type="OrthoDB" id="2356263at2"/>
<dbReference type="SUPFAM" id="SSF46689">
    <property type="entry name" value="Homeodomain-like"/>
    <property type="match status" value="1"/>
</dbReference>
<keyword evidence="3" id="KW-0804">Transcription</keyword>
<keyword evidence="2 4" id="KW-0238">DNA-binding</keyword>